<dbReference type="RefSeq" id="XP_058333189.1">
    <property type="nucleotide sequence ID" value="XM_058474186.1"/>
</dbReference>
<feature type="transmembrane region" description="Helical" evidence="7">
    <location>
        <begin position="183"/>
        <end position="204"/>
    </location>
</feature>
<proteinExistence type="inferred from homology"/>
<feature type="transmembrane region" description="Helical" evidence="7">
    <location>
        <begin position="94"/>
        <end position="112"/>
    </location>
</feature>
<feature type="transmembrane region" description="Helical" evidence="7">
    <location>
        <begin position="375"/>
        <end position="399"/>
    </location>
</feature>
<evidence type="ECO:0000313" key="10">
    <source>
        <dbReference type="Proteomes" id="UP001150941"/>
    </source>
</evidence>
<evidence type="ECO:0000256" key="6">
    <source>
        <dbReference type="ARBA" id="ARBA00023136"/>
    </source>
</evidence>
<dbReference type="FunFam" id="1.20.1250.20:FF:000134">
    <property type="entry name" value="MFS sugar transporter protein"/>
    <property type="match status" value="1"/>
</dbReference>
<dbReference type="Pfam" id="PF00083">
    <property type="entry name" value="Sugar_tr"/>
    <property type="match status" value="1"/>
</dbReference>
<dbReference type="AlphaFoldDB" id="A0A9W9P9K6"/>
<feature type="domain" description="Major facilitator superfamily (MFS) profile" evidence="8">
    <location>
        <begin position="26"/>
        <end position="466"/>
    </location>
</feature>
<comment type="caution">
    <text evidence="9">The sequence shown here is derived from an EMBL/GenBank/DDBJ whole genome shotgun (WGS) entry which is preliminary data.</text>
</comment>
<dbReference type="PROSITE" id="PS00216">
    <property type="entry name" value="SUGAR_TRANSPORT_1"/>
    <property type="match status" value="1"/>
</dbReference>
<dbReference type="InterPro" id="IPR036259">
    <property type="entry name" value="MFS_trans_sf"/>
</dbReference>
<evidence type="ECO:0000256" key="1">
    <source>
        <dbReference type="ARBA" id="ARBA00004141"/>
    </source>
</evidence>
<dbReference type="InterPro" id="IPR005828">
    <property type="entry name" value="MFS_sugar_transport-like"/>
</dbReference>
<evidence type="ECO:0000256" key="7">
    <source>
        <dbReference type="SAM" id="Phobius"/>
    </source>
</evidence>
<organism evidence="9 10">
    <name type="scientific">Penicillium chermesinum</name>
    <dbReference type="NCBI Taxonomy" id="63820"/>
    <lineage>
        <taxon>Eukaryota</taxon>
        <taxon>Fungi</taxon>
        <taxon>Dikarya</taxon>
        <taxon>Ascomycota</taxon>
        <taxon>Pezizomycotina</taxon>
        <taxon>Eurotiomycetes</taxon>
        <taxon>Eurotiomycetidae</taxon>
        <taxon>Eurotiales</taxon>
        <taxon>Aspergillaceae</taxon>
        <taxon>Penicillium</taxon>
    </lineage>
</organism>
<dbReference type="GO" id="GO:0005351">
    <property type="term" value="F:carbohydrate:proton symporter activity"/>
    <property type="evidence" value="ECO:0007669"/>
    <property type="project" value="TreeGrafter"/>
</dbReference>
<dbReference type="Gene3D" id="1.20.1250.20">
    <property type="entry name" value="MFS general substrate transporter like domains"/>
    <property type="match status" value="1"/>
</dbReference>
<feature type="transmembrane region" description="Helical" evidence="7">
    <location>
        <begin position="346"/>
        <end position="363"/>
    </location>
</feature>
<protein>
    <recommendedName>
        <fullName evidence="8">Major facilitator superfamily (MFS) profile domain-containing protein</fullName>
    </recommendedName>
</protein>
<dbReference type="GeneID" id="83201489"/>
<feature type="transmembrane region" description="Helical" evidence="7">
    <location>
        <begin position="59"/>
        <end position="82"/>
    </location>
</feature>
<feature type="transmembrane region" description="Helical" evidence="7">
    <location>
        <begin position="316"/>
        <end position="334"/>
    </location>
</feature>
<feature type="transmembrane region" description="Helical" evidence="7">
    <location>
        <begin position="118"/>
        <end position="139"/>
    </location>
</feature>
<feature type="transmembrane region" description="Helical" evidence="7">
    <location>
        <begin position="159"/>
        <end position="177"/>
    </location>
</feature>
<dbReference type="GO" id="GO:0016020">
    <property type="term" value="C:membrane"/>
    <property type="evidence" value="ECO:0007669"/>
    <property type="project" value="UniProtKB-SubCell"/>
</dbReference>
<evidence type="ECO:0000256" key="4">
    <source>
        <dbReference type="ARBA" id="ARBA00022692"/>
    </source>
</evidence>
<dbReference type="InterPro" id="IPR050360">
    <property type="entry name" value="MFS_Sugar_Transporters"/>
</dbReference>
<gene>
    <name evidence="9" type="ORF">N7468_004889</name>
</gene>
<feature type="transmembrane region" description="Helical" evidence="7">
    <location>
        <begin position="411"/>
        <end position="432"/>
    </location>
</feature>
<evidence type="ECO:0000256" key="5">
    <source>
        <dbReference type="ARBA" id="ARBA00022989"/>
    </source>
</evidence>
<name>A0A9W9P9K6_9EURO</name>
<feature type="transmembrane region" description="Helical" evidence="7">
    <location>
        <begin position="274"/>
        <end position="296"/>
    </location>
</feature>
<comment type="similarity">
    <text evidence="2">Belongs to the major facilitator superfamily. Sugar transporter (TC 2.A.1.1) family.</text>
</comment>
<evidence type="ECO:0000313" key="9">
    <source>
        <dbReference type="EMBL" id="KAJ5240270.1"/>
    </source>
</evidence>
<dbReference type="OrthoDB" id="4540492at2759"/>
<keyword evidence="4 7" id="KW-0812">Transmembrane</keyword>
<dbReference type="PROSITE" id="PS50850">
    <property type="entry name" value="MFS"/>
    <property type="match status" value="1"/>
</dbReference>
<dbReference type="EMBL" id="JAPQKS010000003">
    <property type="protein sequence ID" value="KAJ5240270.1"/>
    <property type="molecule type" value="Genomic_DNA"/>
</dbReference>
<sequence>MLRRTETGTWLPAWVPESTLILSFLLMISSMVQSATGGYDGSMLNGLNILPSYTEYFKLNNATTGLNTASVFIGGFLGPLVSGVAADRLGRRPAIFWGSWITIVGIIIQTAAQNIAMFVVARIILGFGSAITGIAGGIYLSEVFSSRWRAWGVGLLNDFYYIGALIAAGITLGTGQWQSTWAWRAPSLFQAIFSLLCILTLPFIPESPRWLVHQGYYSEARISIAQANANGDLSDPVVLTIFKEIVDTLKWEKEVGHSMSPVEIFRTPSARKRLLIGMSPGPFSCIAGNIIASYYFGSELDTAGITNTNDQLKANVVLNAWCLVCCLFGTQLVAKWGRKPTAMLSQLLLSACLFIIGGLSKLYAADPQGASSALIYGNVAVMYLFQGFYSIAWTPLLYLYPPEVMNYSIRANGVAFSSFALNALALLFTFIMPIGLGNIGWKMYMINGSWDLVILGLIAYFWVETKGKTLEEIDALFEGAKHSAIPDVEEIRAGEKEIDVSKVEEQLMAELSYSK</sequence>
<accession>A0A9W9P9K6</accession>
<keyword evidence="6 7" id="KW-0472">Membrane</keyword>
<dbReference type="PANTHER" id="PTHR48022:SF31">
    <property type="entry name" value="HEXOSE TRANSPORTER"/>
    <property type="match status" value="1"/>
</dbReference>
<reference evidence="9" key="2">
    <citation type="journal article" date="2023" name="IMA Fungus">
        <title>Comparative genomic study of the Penicillium genus elucidates a diverse pangenome and 15 lateral gene transfer events.</title>
        <authorList>
            <person name="Petersen C."/>
            <person name="Sorensen T."/>
            <person name="Nielsen M.R."/>
            <person name="Sondergaard T.E."/>
            <person name="Sorensen J.L."/>
            <person name="Fitzpatrick D.A."/>
            <person name="Frisvad J.C."/>
            <person name="Nielsen K.L."/>
        </authorList>
    </citation>
    <scope>NUCLEOTIDE SEQUENCE</scope>
    <source>
        <strain evidence="9">IBT 19713</strain>
    </source>
</reference>
<reference evidence="9" key="1">
    <citation type="submission" date="2022-11" db="EMBL/GenBank/DDBJ databases">
        <authorList>
            <person name="Petersen C."/>
        </authorList>
    </citation>
    <scope>NUCLEOTIDE SEQUENCE</scope>
    <source>
        <strain evidence="9">IBT 19713</strain>
    </source>
</reference>
<dbReference type="InterPro" id="IPR020846">
    <property type="entry name" value="MFS_dom"/>
</dbReference>
<dbReference type="Proteomes" id="UP001150941">
    <property type="component" value="Unassembled WGS sequence"/>
</dbReference>
<evidence type="ECO:0000256" key="2">
    <source>
        <dbReference type="ARBA" id="ARBA00010992"/>
    </source>
</evidence>
<keyword evidence="10" id="KW-1185">Reference proteome</keyword>
<comment type="subcellular location">
    <subcellularLocation>
        <location evidence="1">Membrane</location>
        <topology evidence="1">Multi-pass membrane protein</topology>
    </subcellularLocation>
</comment>
<keyword evidence="3" id="KW-0813">Transport</keyword>
<dbReference type="PANTHER" id="PTHR48022">
    <property type="entry name" value="PLASTIDIC GLUCOSE TRANSPORTER 4"/>
    <property type="match status" value="1"/>
</dbReference>
<dbReference type="InterPro" id="IPR005829">
    <property type="entry name" value="Sugar_transporter_CS"/>
</dbReference>
<evidence type="ECO:0000256" key="3">
    <source>
        <dbReference type="ARBA" id="ARBA00022448"/>
    </source>
</evidence>
<dbReference type="SUPFAM" id="SSF103473">
    <property type="entry name" value="MFS general substrate transporter"/>
    <property type="match status" value="1"/>
</dbReference>
<feature type="transmembrane region" description="Helical" evidence="7">
    <location>
        <begin position="20"/>
        <end position="39"/>
    </location>
</feature>
<feature type="transmembrane region" description="Helical" evidence="7">
    <location>
        <begin position="444"/>
        <end position="463"/>
    </location>
</feature>
<evidence type="ECO:0000259" key="8">
    <source>
        <dbReference type="PROSITE" id="PS50850"/>
    </source>
</evidence>
<keyword evidence="5 7" id="KW-1133">Transmembrane helix</keyword>